<dbReference type="InterPro" id="IPR007110">
    <property type="entry name" value="Ig-like_dom"/>
</dbReference>
<dbReference type="FunFam" id="2.60.40.10:FF:000003">
    <property type="entry name" value="Titin isoform E"/>
    <property type="match status" value="1"/>
</dbReference>
<feature type="domain" description="Fibronectin type-III" evidence="4">
    <location>
        <begin position="306"/>
        <end position="400"/>
    </location>
</feature>
<dbReference type="SMART" id="SM00060">
    <property type="entry name" value="FN3"/>
    <property type="match status" value="4"/>
</dbReference>
<sequence length="505" mass="56536">MWFLDVPGPVGQPFSGVNLTTDSCKLTWCSPEDDGGSAITNYIIEKRESDRMGWTAVSYTVTRHNAVVQGLIDGKGYFFRIAAENIIGMGPFIESQRPVLIKDPISVPERPEDLEVTAITKDSISLTWRPPKYDGGSEVTSYVLETRLIGKDNFTKIDTDDTLMDRKFTKGGLKENSTYEFRVSAVNVIGQGKHSFCTKPIKVKEELEPPTIDLDFRDRLVVRVGDVCTLQGRFTGKPAPTITWTKNEEELKADEEVTMTNTSRTLCLAMPKAKREHSGRYQVVVENIVGLRKGICSLTVVDRPQPPEGPVVFNEVYRNYMVISWNPPLDDGGCAISNYTIEKRDTNRDLWMPVTTACTRTTCKVPKLIEGREYIIRICAVNIHGVSNPLLSAETKAKDVFKVPDAPKQPIVKEIYKDQALLTWEPPADGGKPITGYVIERKETMANRWTRASGKDRIFPKVEYFVPDLLEGCEYEFRVMAENVVGLGDPSPPSKPIFAKDPIGK</sequence>
<dbReference type="GO" id="GO:0008307">
    <property type="term" value="F:structural constituent of muscle"/>
    <property type="evidence" value="ECO:0007669"/>
    <property type="project" value="TreeGrafter"/>
</dbReference>
<dbReference type="AlphaFoldDB" id="A0A4W5NXE8"/>
<dbReference type="Pfam" id="PF00041">
    <property type="entry name" value="fn3"/>
    <property type="match status" value="4"/>
</dbReference>
<dbReference type="Proteomes" id="UP000314982">
    <property type="component" value="Unassembled WGS sequence"/>
</dbReference>
<dbReference type="InterPro" id="IPR036179">
    <property type="entry name" value="Ig-like_dom_sf"/>
</dbReference>
<evidence type="ECO:0000313" key="5">
    <source>
        <dbReference type="Ensembl" id="ENSHHUP00000053574.1"/>
    </source>
</evidence>
<proteinExistence type="predicted"/>
<feature type="domain" description="Fibronectin type-III" evidence="4">
    <location>
        <begin position="406"/>
        <end position="502"/>
    </location>
</feature>
<protein>
    <recommendedName>
        <fullName evidence="7">Titin</fullName>
    </recommendedName>
</protein>
<evidence type="ECO:0000259" key="3">
    <source>
        <dbReference type="PROSITE" id="PS50835"/>
    </source>
</evidence>
<dbReference type="FunFam" id="2.60.40.10:FF:000635">
    <property type="entry name" value="Titin b"/>
    <property type="match status" value="1"/>
</dbReference>
<dbReference type="FunFam" id="2.60.40.10:FF:000012">
    <property type="entry name" value="titin isoform X1"/>
    <property type="match status" value="1"/>
</dbReference>
<dbReference type="PRINTS" id="PR00014">
    <property type="entry name" value="FNTYPEIII"/>
</dbReference>
<dbReference type="PANTHER" id="PTHR14340:SF13">
    <property type="entry name" value="TITIN"/>
    <property type="match status" value="1"/>
</dbReference>
<dbReference type="PROSITE" id="PS50853">
    <property type="entry name" value="FN3"/>
    <property type="match status" value="4"/>
</dbReference>
<dbReference type="GeneTree" id="ENSGT01110000267173"/>
<dbReference type="InterPro" id="IPR013783">
    <property type="entry name" value="Ig-like_fold"/>
</dbReference>
<dbReference type="GO" id="GO:0048738">
    <property type="term" value="P:cardiac muscle tissue development"/>
    <property type="evidence" value="ECO:0007669"/>
    <property type="project" value="TreeGrafter"/>
</dbReference>
<evidence type="ECO:0000313" key="6">
    <source>
        <dbReference type="Proteomes" id="UP000314982"/>
    </source>
</evidence>
<reference evidence="6" key="1">
    <citation type="submission" date="2018-06" db="EMBL/GenBank/DDBJ databases">
        <title>Genome assembly of Danube salmon.</title>
        <authorList>
            <person name="Macqueen D.J."/>
            <person name="Gundappa M.K."/>
        </authorList>
    </citation>
    <scope>NUCLEOTIDE SEQUENCE [LARGE SCALE GENOMIC DNA]</scope>
</reference>
<feature type="domain" description="Ig-like" evidence="3">
    <location>
        <begin position="228"/>
        <end position="287"/>
    </location>
</feature>
<keyword evidence="6" id="KW-1185">Reference proteome</keyword>
<dbReference type="PROSITE" id="PS50835">
    <property type="entry name" value="IG_LIKE"/>
    <property type="match status" value="1"/>
</dbReference>
<dbReference type="InterPro" id="IPR036116">
    <property type="entry name" value="FN3_sf"/>
</dbReference>
<dbReference type="FunFam" id="2.60.40.10:FF:000034">
    <property type="entry name" value="Titin isoform A"/>
    <property type="match status" value="1"/>
</dbReference>
<dbReference type="GO" id="GO:0045214">
    <property type="term" value="P:sarcomere organization"/>
    <property type="evidence" value="ECO:0007669"/>
    <property type="project" value="TreeGrafter"/>
</dbReference>
<evidence type="ECO:0008006" key="7">
    <source>
        <dbReference type="Google" id="ProtNLM"/>
    </source>
</evidence>
<evidence type="ECO:0000259" key="4">
    <source>
        <dbReference type="PROSITE" id="PS50853"/>
    </source>
</evidence>
<keyword evidence="2" id="KW-0393">Immunoglobulin domain</keyword>
<dbReference type="GO" id="GO:0031430">
    <property type="term" value="C:M band"/>
    <property type="evidence" value="ECO:0007669"/>
    <property type="project" value="TreeGrafter"/>
</dbReference>
<evidence type="ECO:0000256" key="2">
    <source>
        <dbReference type="ARBA" id="ARBA00023319"/>
    </source>
</evidence>
<organism evidence="5 6">
    <name type="scientific">Hucho hucho</name>
    <name type="common">huchen</name>
    <dbReference type="NCBI Taxonomy" id="62062"/>
    <lineage>
        <taxon>Eukaryota</taxon>
        <taxon>Metazoa</taxon>
        <taxon>Chordata</taxon>
        <taxon>Craniata</taxon>
        <taxon>Vertebrata</taxon>
        <taxon>Euteleostomi</taxon>
        <taxon>Actinopterygii</taxon>
        <taxon>Neopterygii</taxon>
        <taxon>Teleostei</taxon>
        <taxon>Protacanthopterygii</taxon>
        <taxon>Salmoniformes</taxon>
        <taxon>Salmonidae</taxon>
        <taxon>Salmoninae</taxon>
        <taxon>Hucho</taxon>
    </lineage>
</organism>
<dbReference type="Pfam" id="PF07679">
    <property type="entry name" value="I-set"/>
    <property type="match status" value="1"/>
</dbReference>
<dbReference type="Ensembl" id="ENSHHUT00000055445.1">
    <property type="protein sequence ID" value="ENSHHUP00000053574.1"/>
    <property type="gene ID" value="ENSHHUG00000032173.1"/>
</dbReference>
<dbReference type="InterPro" id="IPR013098">
    <property type="entry name" value="Ig_I-set"/>
</dbReference>
<reference evidence="5" key="3">
    <citation type="submission" date="2025-09" db="UniProtKB">
        <authorList>
            <consortium name="Ensembl"/>
        </authorList>
    </citation>
    <scope>IDENTIFICATION</scope>
</reference>
<feature type="domain" description="Fibronectin type-III" evidence="4">
    <location>
        <begin position="6"/>
        <end position="104"/>
    </location>
</feature>
<dbReference type="FunFam" id="2.60.40.10:FF:000002">
    <property type="entry name" value="Titin a"/>
    <property type="match status" value="1"/>
</dbReference>
<feature type="domain" description="Fibronectin type-III" evidence="4">
    <location>
        <begin position="110"/>
        <end position="206"/>
    </location>
</feature>
<reference evidence="5" key="2">
    <citation type="submission" date="2025-08" db="UniProtKB">
        <authorList>
            <consortium name="Ensembl"/>
        </authorList>
    </citation>
    <scope>IDENTIFICATION</scope>
</reference>
<dbReference type="PANTHER" id="PTHR14340">
    <property type="entry name" value="MICROFIBRIL-ASSOCIATED GLYCOPROTEIN 3"/>
    <property type="match status" value="1"/>
</dbReference>
<evidence type="ECO:0000256" key="1">
    <source>
        <dbReference type="ARBA" id="ARBA00022737"/>
    </source>
</evidence>
<name>A0A4W5NXE8_9TELE</name>
<dbReference type="CDD" id="cd00063">
    <property type="entry name" value="FN3"/>
    <property type="match status" value="4"/>
</dbReference>
<keyword evidence="1" id="KW-0677">Repeat</keyword>
<dbReference type="SUPFAM" id="SSF49265">
    <property type="entry name" value="Fibronectin type III"/>
    <property type="match status" value="2"/>
</dbReference>
<dbReference type="InterPro" id="IPR003961">
    <property type="entry name" value="FN3_dom"/>
</dbReference>
<dbReference type="STRING" id="62062.ENSHHUP00000053574"/>
<dbReference type="SUPFAM" id="SSF48726">
    <property type="entry name" value="Immunoglobulin"/>
    <property type="match status" value="1"/>
</dbReference>
<accession>A0A4W5NXE8</accession>
<dbReference type="Gene3D" id="2.60.40.10">
    <property type="entry name" value="Immunoglobulins"/>
    <property type="match status" value="5"/>
</dbReference>